<evidence type="ECO:0000313" key="3">
    <source>
        <dbReference type="Proteomes" id="UP001454036"/>
    </source>
</evidence>
<proteinExistence type="predicted"/>
<evidence type="ECO:0000259" key="1">
    <source>
        <dbReference type="Pfam" id="PF22936"/>
    </source>
</evidence>
<dbReference type="InterPro" id="IPR054722">
    <property type="entry name" value="PolX-like_BBD"/>
</dbReference>
<evidence type="ECO:0000313" key="2">
    <source>
        <dbReference type="EMBL" id="GAA0161784.1"/>
    </source>
</evidence>
<keyword evidence="3" id="KW-1185">Reference proteome</keyword>
<feature type="domain" description="Retrovirus-related Pol polyprotein from transposon TNT 1-94-like beta-barrel" evidence="1">
    <location>
        <begin position="129"/>
        <end position="181"/>
    </location>
</feature>
<dbReference type="Pfam" id="PF22936">
    <property type="entry name" value="Pol_BBD"/>
    <property type="match status" value="1"/>
</dbReference>
<dbReference type="EMBL" id="BAABME010004273">
    <property type="protein sequence ID" value="GAA0161784.1"/>
    <property type="molecule type" value="Genomic_DNA"/>
</dbReference>
<gene>
    <name evidence="2" type="ORF">LIER_18020</name>
</gene>
<protein>
    <recommendedName>
        <fullName evidence="1">Retrovirus-related Pol polyprotein from transposon TNT 1-94-like beta-barrel domain-containing protein</fullName>
    </recommendedName>
</protein>
<comment type="caution">
    <text evidence="2">The sequence shown here is derived from an EMBL/GenBank/DDBJ whole genome shotgun (WGS) entry which is preliminary data.</text>
</comment>
<reference evidence="2 3" key="1">
    <citation type="submission" date="2024-01" db="EMBL/GenBank/DDBJ databases">
        <title>The complete chloroplast genome sequence of Lithospermum erythrorhizon: insights into the phylogenetic relationship among Boraginaceae species and the maternal lineages of purple gromwells.</title>
        <authorList>
            <person name="Okada T."/>
            <person name="Watanabe K."/>
        </authorList>
    </citation>
    <scope>NUCLEOTIDE SEQUENCE [LARGE SCALE GENOMIC DNA]</scope>
</reference>
<name>A0AAV3QDI3_LITER</name>
<organism evidence="2 3">
    <name type="scientific">Lithospermum erythrorhizon</name>
    <name type="common">Purple gromwell</name>
    <name type="synonym">Lithospermum officinale var. erythrorhizon</name>
    <dbReference type="NCBI Taxonomy" id="34254"/>
    <lineage>
        <taxon>Eukaryota</taxon>
        <taxon>Viridiplantae</taxon>
        <taxon>Streptophyta</taxon>
        <taxon>Embryophyta</taxon>
        <taxon>Tracheophyta</taxon>
        <taxon>Spermatophyta</taxon>
        <taxon>Magnoliopsida</taxon>
        <taxon>eudicotyledons</taxon>
        <taxon>Gunneridae</taxon>
        <taxon>Pentapetalae</taxon>
        <taxon>asterids</taxon>
        <taxon>lamiids</taxon>
        <taxon>Boraginales</taxon>
        <taxon>Boraginaceae</taxon>
        <taxon>Boraginoideae</taxon>
        <taxon>Lithospermeae</taxon>
        <taxon>Lithospermum</taxon>
    </lineage>
</organism>
<accession>A0AAV3QDI3</accession>
<dbReference type="AlphaFoldDB" id="A0AAV3QDI3"/>
<dbReference type="Proteomes" id="UP001454036">
    <property type="component" value="Unassembled WGS sequence"/>
</dbReference>
<sequence>MQGKILLASLPESWELMRAAVSNTVGTNKVELKVVVERILLEEVRKLHVGEGAKGAALSVGRGRTGYRDFGNSGRSQSRGRSNSDLMCWGCGKTGHMKRHYKANGDAHVVLSDNSNALVLSVNVSVDSWIVDSRSSFHTTHDRDVMVNYVSGNYGNVHLADGEQLDVVGKSIISVSQLDGDGYRTTFEDGNWKVVRGPMLIAKGQKSAALKIRKVPQLAECNTSFGDEFESEGTLGKDGTGSVLHESSVLVDVFQSRGERYSQPPHYLLTVEGCSDQTSRVNELDQGKSSTWNEKVEERNSLMTNQTWRFSKMPGLNIMKIKKTKAEHGDCLNEGKVQRGRGNGYSRFSLVVKLVSFRDVLGLERKVLKLGSASVGVRG</sequence>